<dbReference type="InterPro" id="IPR004556">
    <property type="entry name" value="HemK-like"/>
</dbReference>
<keyword evidence="3 4" id="KW-0949">S-adenosyl-L-methionine</keyword>
<dbReference type="Gene3D" id="3.40.50.150">
    <property type="entry name" value="Vaccinia Virus protein VP39"/>
    <property type="match status" value="1"/>
</dbReference>
<reference evidence="7" key="1">
    <citation type="journal article" date="2021" name="PeerJ">
        <title>Extensive microbial diversity within the chicken gut microbiome revealed by metagenomics and culture.</title>
        <authorList>
            <person name="Gilroy R."/>
            <person name="Ravi A."/>
            <person name="Getino M."/>
            <person name="Pursley I."/>
            <person name="Horton D.L."/>
            <person name="Alikhan N.F."/>
            <person name="Baker D."/>
            <person name="Gharbi K."/>
            <person name="Hall N."/>
            <person name="Watson M."/>
            <person name="Adriaenssens E.M."/>
            <person name="Foster-Nyarko E."/>
            <person name="Jarju S."/>
            <person name="Secka A."/>
            <person name="Antonio M."/>
            <person name="Oren A."/>
            <person name="Chaudhuri R.R."/>
            <person name="La Ragione R."/>
            <person name="Hildebrand F."/>
            <person name="Pallen M.J."/>
        </authorList>
    </citation>
    <scope>NUCLEOTIDE SEQUENCE</scope>
    <source>
        <strain evidence="7">CHK187-5294</strain>
    </source>
</reference>
<dbReference type="NCBIfam" id="TIGR03534">
    <property type="entry name" value="RF_mod_PrmC"/>
    <property type="match status" value="1"/>
</dbReference>
<evidence type="ECO:0000256" key="3">
    <source>
        <dbReference type="ARBA" id="ARBA00022691"/>
    </source>
</evidence>
<feature type="transmembrane region" description="Helical" evidence="5">
    <location>
        <begin position="250"/>
        <end position="274"/>
    </location>
</feature>
<dbReference type="AlphaFoldDB" id="A0A9D2A887"/>
<dbReference type="HAMAP" id="MF_02126">
    <property type="entry name" value="RF_methyltr_PrmC"/>
    <property type="match status" value="1"/>
</dbReference>
<dbReference type="InterPro" id="IPR002052">
    <property type="entry name" value="DNA_methylase_N6_adenine_CS"/>
</dbReference>
<protein>
    <recommendedName>
        <fullName evidence="4">Release factor glutamine methyltransferase</fullName>
        <shortName evidence="4">RF MTase</shortName>
        <ecNumber evidence="4">2.1.1.297</ecNumber>
    </recommendedName>
    <alternativeName>
        <fullName evidence="4">N5-glutamine methyltransferase PrmC</fullName>
    </alternativeName>
    <alternativeName>
        <fullName evidence="4">Protein-(glutamine-N5) MTase PrmC</fullName>
    </alternativeName>
    <alternativeName>
        <fullName evidence="4">Protein-glutamine N-methyltransferase PrmC</fullName>
    </alternativeName>
</protein>
<feature type="binding site" evidence="4">
    <location>
        <position position="477"/>
    </location>
    <ligand>
        <name>S-adenosyl-L-methionine</name>
        <dbReference type="ChEBI" id="CHEBI:59789"/>
    </ligand>
</feature>
<dbReference type="PANTHER" id="PTHR42867">
    <property type="entry name" value="MEMBRANE PROTEIN-RELATED"/>
    <property type="match status" value="1"/>
</dbReference>
<feature type="transmembrane region" description="Helical" evidence="5">
    <location>
        <begin position="113"/>
        <end position="137"/>
    </location>
</feature>
<name>A0A9D2A887_9FIRM</name>
<dbReference type="Gene3D" id="1.10.8.10">
    <property type="entry name" value="DNA helicase RuvA subunit, C-terminal domain"/>
    <property type="match status" value="1"/>
</dbReference>
<comment type="catalytic activity">
    <reaction evidence="4">
        <text>L-glutaminyl-[peptide chain release factor] + S-adenosyl-L-methionine = N(5)-methyl-L-glutaminyl-[peptide chain release factor] + S-adenosyl-L-homocysteine + H(+)</text>
        <dbReference type="Rhea" id="RHEA:42896"/>
        <dbReference type="Rhea" id="RHEA-COMP:10271"/>
        <dbReference type="Rhea" id="RHEA-COMP:10272"/>
        <dbReference type="ChEBI" id="CHEBI:15378"/>
        <dbReference type="ChEBI" id="CHEBI:30011"/>
        <dbReference type="ChEBI" id="CHEBI:57856"/>
        <dbReference type="ChEBI" id="CHEBI:59789"/>
        <dbReference type="ChEBI" id="CHEBI:61891"/>
        <dbReference type="EC" id="2.1.1.297"/>
    </reaction>
</comment>
<feature type="transmembrane region" description="Helical" evidence="5">
    <location>
        <begin position="219"/>
        <end position="238"/>
    </location>
</feature>
<dbReference type="NCBIfam" id="TIGR00536">
    <property type="entry name" value="hemK_fam"/>
    <property type="match status" value="1"/>
</dbReference>
<dbReference type="CDD" id="cd02440">
    <property type="entry name" value="AdoMet_MTases"/>
    <property type="match status" value="1"/>
</dbReference>
<evidence type="ECO:0000256" key="1">
    <source>
        <dbReference type="ARBA" id="ARBA00022603"/>
    </source>
</evidence>
<dbReference type="GO" id="GO:0003676">
    <property type="term" value="F:nucleic acid binding"/>
    <property type="evidence" value="ECO:0007669"/>
    <property type="project" value="InterPro"/>
</dbReference>
<dbReference type="Pfam" id="PF05175">
    <property type="entry name" value="MTS"/>
    <property type="match status" value="1"/>
</dbReference>
<evidence type="ECO:0000313" key="7">
    <source>
        <dbReference type="EMBL" id="HIZ02762.1"/>
    </source>
</evidence>
<feature type="binding site" evidence="4">
    <location>
        <begin position="518"/>
        <end position="521"/>
    </location>
    <ligand>
        <name>substrate</name>
    </ligand>
</feature>
<dbReference type="EC" id="2.1.1.297" evidence="4"/>
<evidence type="ECO:0000259" key="6">
    <source>
        <dbReference type="Pfam" id="PF05175"/>
    </source>
</evidence>
<comment type="function">
    <text evidence="4">Methylates the class 1 translation termination release factors RF1/PrfA and RF2/PrfB on the glutamine residue of the universally conserved GGQ motif.</text>
</comment>
<dbReference type="PROSITE" id="PS00092">
    <property type="entry name" value="N6_MTASE"/>
    <property type="match status" value="1"/>
</dbReference>
<organism evidence="7 8">
    <name type="scientific">Candidatus Borkfalkia avistercoris</name>
    <dbReference type="NCBI Taxonomy" id="2838504"/>
    <lineage>
        <taxon>Bacteria</taxon>
        <taxon>Bacillati</taxon>
        <taxon>Bacillota</taxon>
        <taxon>Clostridia</taxon>
        <taxon>Christensenellales</taxon>
        <taxon>Christensenellaceae</taxon>
        <taxon>Candidatus Borkfalkia</taxon>
    </lineage>
</organism>
<keyword evidence="5" id="KW-0812">Transmembrane</keyword>
<dbReference type="InterPro" id="IPR019874">
    <property type="entry name" value="RF_methyltr_PrmC"/>
</dbReference>
<dbReference type="InterPro" id="IPR010787">
    <property type="entry name" value="DUF1385"/>
</dbReference>
<comment type="caution">
    <text evidence="7">The sequence shown here is derived from an EMBL/GenBank/DDBJ whole genome shotgun (WGS) entry which is preliminary data.</text>
</comment>
<reference evidence="7" key="2">
    <citation type="submission" date="2021-04" db="EMBL/GenBank/DDBJ databases">
        <authorList>
            <person name="Gilroy R."/>
        </authorList>
    </citation>
    <scope>NUCLEOTIDE SEQUENCE</scope>
    <source>
        <strain evidence="7">CHK187-5294</strain>
    </source>
</reference>
<evidence type="ECO:0000256" key="4">
    <source>
        <dbReference type="HAMAP-Rule" id="MF_02126"/>
    </source>
</evidence>
<dbReference type="PANTHER" id="PTHR42867:SF1">
    <property type="entry name" value="MEMBRANE PROTEIN-RELATED"/>
    <property type="match status" value="1"/>
</dbReference>
<gene>
    <name evidence="4 7" type="primary">prmC</name>
    <name evidence="7" type="ORF">H9727_00580</name>
</gene>
<evidence type="ECO:0000256" key="2">
    <source>
        <dbReference type="ARBA" id="ARBA00022679"/>
    </source>
</evidence>
<dbReference type="Proteomes" id="UP000824132">
    <property type="component" value="Unassembled WGS sequence"/>
</dbReference>
<dbReference type="Pfam" id="PF07136">
    <property type="entry name" value="DUF1385"/>
    <property type="match status" value="1"/>
</dbReference>
<proteinExistence type="inferred from homology"/>
<dbReference type="GO" id="GO:0102559">
    <property type="term" value="F:peptide chain release factor N(5)-glutamine methyltransferase activity"/>
    <property type="evidence" value="ECO:0007669"/>
    <property type="project" value="UniProtKB-EC"/>
</dbReference>
<keyword evidence="5" id="KW-0472">Membrane</keyword>
<sequence length="609" mass="67000">MGKKNKEKKENRTYIGGQAVLEGVMMRGKTAYATAVRDPEGNIQVESRRLNTSKGMKRVAKIPLVRGVVNFVSSLVTGSKILMRSAEVYGDEGEPSKFEKWCEDKLHLNIMSAVSFIATLLGVVLAVGLFIALPLWLSNLIFPDHLELGIGYNLAQGGIRLVIFILYIVAITAMKDIRRVFMYHGAEHKTITCFEKGMELTPENAKTCSRIHDRCGTTFLFLVMAISIVVFSVVNWLLKDTFIGIDNRVLRFLAQFGIKILFLPLVAGISYEVLKLLAKSQSKILLPIKAPGFALQKLTTREPSEDMLEVAIAAFKKVYEMDADPALPETDFTVSKSVKKYAEELKMIFAEQGIDGSDAEWLVSVKTGVPRSELASSDKMLVPSEVRALDVLAGERMGGRPLWYVLGSANFYGYEIKVDPRVLIPRPETEMLAEFAVKAAEDGGCVLDLCTGSGCIAVAVAKETQKLGKNVSVFASDISADALAVARENAEANGAAVTFVESDLLSGIKGKFDVIVSNPPYVKRGDLCTLQKEVKDHEPLSALDGGEDGLDFYRRIAKEAPKKLKKGGMLLLECGMGQAQEIVKLLQKFEYAMIMRDLEGVERYIRAVL</sequence>
<keyword evidence="1 4" id="KW-0489">Methyltransferase</keyword>
<keyword evidence="2 4" id="KW-0808">Transferase</keyword>
<feature type="binding site" evidence="4">
    <location>
        <position position="518"/>
    </location>
    <ligand>
        <name>S-adenosyl-L-methionine</name>
        <dbReference type="ChEBI" id="CHEBI:59789"/>
    </ligand>
</feature>
<dbReference type="EMBL" id="DXCL01000005">
    <property type="protein sequence ID" value="HIZ02762.1"/>
    <property type="molecule type" value="Genomic_DNA"/>
</dbReference>
<dbReference type="GO" id="GO:0032259">
    <property type="term" value="P:methylation"/>
    <property type="evidence" value="ECO:0007669"/>
    <property type="project" value="UniProtKB-KW"/>
</dbReference>
<evidence type="ECO:0000313" key="8">
    <source>
        <dbReference type="Proteomes" id="UP000824132"/>
    </source>
</evidence>
<dbReference type="InterPro" id="IPR007848">
    <property type="entry name" value="Small_mtfrase_dom"/>
</dbReference>
<dbReference type="SUPFAM" id="SSF53335">
    <property type="entry name" value="S-adenosyl-L-methionine-dependent methyltransferases"/>
    <property type="match status" value="1"/>
</dbReference>
<feature type="transmembrane region" description="Helical" evidence="5">
    <location>
        <begin position="157"/>
        <end position="174"/>
    </location>
</feature>
<feature type="domain" description="Methyltransferase small" evidence="6">
    <location>
        <begin position="439"/>
        <end position="525"/>
    </location>
</feature>
<evidence type="ECO:0000256" key="5">
    <source>
        <dbReference type="SAM" id="Phobius"/>
    </source>
</evidence>
<comment type="caution">
    <text evidence="4">Lacks conserved residue(s) required for the propagation of feature annotation.</text>
</comment>
<comment type="similarity">
    <text evidence="4">Belongs to the protein N5-glutamine methyltransferase family. PrmC subfamily.</text>
</comment>
<accession>A0A9D2A887</accession>
<dbReference type="InterPro" id="IPR029063">
    <property type="entry name" value="SAM-dependent_MTases_sf"/>
</dbReference>
<keyword evidence="5" id="KW-1133">Transmembrane helix</keyword>